<protein>
    <submittedName>
        <fullName evidence="1">Uncharacterized protein</fullName>
    </submittedName>
</protein>
<dbReference type="AlphaFoldDB" id="A0A0E9PGJ3"/>
<proteinExistence type="predicted"/>
<accession>A0A0E9PGJ3</accession>
<name>A0A0E9PGJ3_ANGAN</name>
<reference evidence="1" key="2">
    <citation type="journal article" date="2015" name="Fish Shellfish Immunol.">
        <title>Early steps in the European eel (Anguilla anguilla)-Vibrio vulnificus interaction in the gills: Role of the RtxA13 toxin.</title>
        <authorList>
            <person name="Callol A."/>
            <person name="Pajuelo D."/>
            <person name="Ebbesson L."/>
            <person name="Teles M."/>
            <person name="MacKenzie S."/>
            <person name="Amaro C."/>
        </authorList>
    </citation>
    <scope>NUCLEOTIDE SEQUENCE</scope>
</reference>
<evidence type="ECO:0000313" key="1">
    <source>
        <dbReference type="EMBL" id="JAH03664.1"/>
    </source>
</evidence>
<sequence length="40" mass="4334">MCIMLTSSASFLSEDSRYATTTEVCPSCIMTLCGCLFFLG</sequence>
<organism evidence="1">
    <name type="scientific">Anguilla anguilla</name>
    <name type="common">European freshwater eel</name>
    <name type="synonym">Muraena anguilla</name>
    <dbReference type="NCBI Taxonomy" id="7936"/>
    <lineage>
        <taxon>Eukaryota</taxon>
        <taxon>Metazoa</taxon>
        <taxon>Chordata</taxon>
        <taxon>Craniata</taxon>
        <taxon>Vertebrata</taxon>
        <taxon>Euteleostomi</taxon>
        <taxon>Actinopterygii</taxon>
        <taxon>Neopterygii</taxon>
        <taxon>Teleostei</taxon>
        <taxon>Anguilliformes</taxon>
        <taxon>Anguillidae</taxon>
        <taxon>Anguilla</taxon>
    </lineage>
</organism>
<dbReference type="EMBL" id="GBXM01104913">
    <property type="protein sequence ID" value="JAH03664.1"/>
    <property type="molecule type" value="Transcribed_RNA"/>
</dbReference>
<reference evidence="1" key="1">
    <citation type="submission" date="2014-11" db="EMBL/GenBank/DDBJ databases">
        <authorList>
            <person name="Amaro Gonzalez C."/>
        </authorList>
    </citation>
    <scope>NUCLEOTIDE SEQUENCE</scope>
</reference>